<reference evidence="1" key="2">
    <citation type="submission" date="2025-08" db="UniProtKB">
        <authorList>
            <consortium name="Ensembl"/>
        </authorList>
    </citation>
    <scope>IDENTIFICATION</scope>
</reference>
<dbReference type="PRINTS" id="PR02045">
    <property type="entry name" value="F138DOMAIN"/>
</dbReference>
<dbReference type="GeneTree" id="ENSGT01150000286943"/>
<reference evidence="1" key="3">
    <citation type="submission" date="2025-09" db="UniProtKB">
        <authorList>
            <consortium name="Ensembl"/>
        </authorList>
    </citation>
    <scope>IDENTIFICATION</scope>
</reference>
<keyword evidence="2" id="KW-1185">Reference proteome</keyword>
<evidence type="ECO:0000313" key="1">
    <source>
        <dbReference type="Ensembl" id="ENSMFAP00000047816.1"/>
    </source>
</evidence>
<dbReference type="PANTHER" id="PTHR12138">
    <property type="entry name" value="PRIMATE-EXPANDED PROTEIN FAMILY"/>
    <property type="match status" value="1"/>
</dbReference>
<proteinExistence type="predicted"/>
<reference evidence="1 2" key="1">
    <citation type="submission" date="2013-03" db="EMBL/GenBank/DDBJ databases">
        <authorList>
            <person name="Warren W."/>
            <person name="Wilson R.K."/>
        </authorList>
    </citation>
    <scope>NUCLEOTIDE SEQUENCE</scope>
</reference>
<organism evidence="1 2">
    <name type="scientific">Macaca fascicularis</name>
    <name type="common">Crab-eating macaque</name>
    <name type="synonym">Cynomolgus monkey</name>
    <dbReference type="NCBI Taxonomy" id="9541"/>
    <lineage>
        <taxon>Eukaryota</taxon>
        <taxon>Metazoa</taxon>
        <taxon>Chordata</taxon>
        <taxon>Craniata</taxon>
        <taxon>Vertebrata</taxon>
        <taxon>Euteleostomi</taxon>
        <taxon>Mammalia</taxon>
        <taxon>Eutheria</taxon>
        <taxon>Euarchontoglires</taxon>
        <taxon>Primates</taxon>
        <taxon>Haplorrhini</taxon>
        <taxon>Catarrhini</taxon>
        <taxon>Cercopithecidae</taxon>
        <taxon>Cercopithecinae</taxon>
        <taxon>Macaca</taxon>
    </lineage>
</organism>
<dbReference type="Proteomes" id="UP000233100">
    <property type="component" value="Chromosome 3"/>
</dbReference>
<dbReference type="PANTHER" id="PTHR12138:SF152">
    <property type="entry name" value="C2H2-TYPE DOMAIN-CONTAINING PROTEIN"/>
    <property type="match status" value="1"/>
</dbReference>
<accession>A0A7N9C8M6</accession>
<name>A0A7N9C8M6_MACFA</name>
<sequence>YGSKCIQKKKNFFFLRQSLTLSPRLECNGTILAHCNLCLLGSSDSLASASQVAGTTGIRHHTWLIFVFLVETGFHHVGQDGLKPLTLGDAHPGLPKCSDYRHEPPGPVFFFFLDRASLCRPAWSAVARSWLTAISASWWFSSLSLPNSWDDRCLSPCPTNFLYF</sequence>
<protein>
    <submittedName>
        <fullName evidence="1">Uncharacterized protein</fullName>
    </submittedName>
</protein>
<dbReference type="Ensembl" id="ENSMFAT00000097317.1">
    <property type="protein sequence ID" value="ENSMFAP00000047816.1"/>
    <property type="gene ID" value="ENSMFAG00000065514.1"/>
</dbReference>
<evidence type="ECO:0000313" key="2">
    <source>
        <dbReference type="Proteomes" id="UP000233100"/>
    </source>
</evidence>
<dbReference type="AlphaFoldDB" id="A0A7N9C8M6"/>